<dbReference type="Proteomes" id="UP000029507">
    <property type="component" value="Chromosome"/>
</dbReference>
<dbReference type="EMBL" id="CP009286">
    <property type="protein sequence ID" value="AIQ64065.1"/>
    <property type="molecule type" value="Genomic_DNA"/>
</dbReference>
<evidence type="ECO:0000313" key="2">
    <source>
        <dbReference type="Proteomes" id="UP000029507"/>
    </source>
</evidence>
<reference evidence="1 2" key="1">
    <citation type="submission" date="2014-08" db="EMBL/GenBank/DDBJ databases">
        <title>Comparative genomics of the Paenibacillus odorifer group.</title>
        <authorList>
            <person name="den Bakker H.C."/>
            <person name="Tsai Y.-C."/>
            <person name="Martin N."/>
            <person name="Korlach J."/>
            <person name="Wiedmann M."/>
        </authorList>
    </citation>
    <scope>NUCLEOTIDE SEQUENCE [LARGE SCALE GENOMIC DNA]</scope>
    <source>
        <strain evidence="1 2">DSM 14472</strain>
    </source>
</reference>
<gene>
    <name evidence="1" type="ORF">PSTEL_14185</name>
</gene>
<dbReference type="KEGG" id="pste:PSTEL_14185"/>
<evidence type="ECO:0000313" key="1">
    <source>
        <dbReference type="EMBL" id="AIQ64065.1"/>
    </source>
</evidence>
<proteinExistence type="predicted"/>
<dbReference type="AlphaFoldDB" id="A0A089LVA3"/>
<keyword evidence="2" id="KW-1185">Reference proteome</keyword>
<dbReference type="HOGENOM" id="CLU_171610_0_0_9"/>
<name>A0A089LVA3_9BACL</name>
<organism evidence="1 2">
    <name type="scientific">Paenibacillus stellifer</name>
    <dbReference type="NCBI Taxonomy" id="169760"/>
    <lineage>
        <taxon>Bacteria</taxon>
        <taxon>Bacillati</taxon>
        <taxon>Bacillota</taxon>
        <taxon>Bacilli</taxon>
        <taxon>Bacillales</taxon>
        <taxon>Paenibacillaceae</taxon>
        <taxon>Paenibacillus</taxon>
    </lineage>
</organism>
<sequence length="107" mass="12552">MFPARRVDDYLDLLNYAKQIGDVQWQSDILEILSELTVAGEGYDRNEELQELWKDFDRINDQLLALFSNLREVPNAGMKSKWIEEIWELKLARIAASKKIQGFYKEG</sequence>
<protein>
    <submittedName>
        <fullName evidence="1">Uncharacterized protein</fullName>
    </submittedName>
</protein>
<accession>A0A089LVA3</accession>